<feature type="domain" description="RsdA/BaiN/AoA(So)-like Rossmann fold-like" evidence="4">
    <location>
        <begin position="6"/>
        <end position="414"/>
    </location>
</feature>
<feature type="domain" description="RsdA/BaiN/AoA(So)-like insert" evidence="5">
    <location>
        <begin position="194"/>
        <end position="361"/>
    </location>
</feature>
<dbReference type="PANTHER" id="PTHR42887">
    <property type="entry name" value="OS12G0638800 PROTEIN"/>
    <property type="match status" value="1"/>
</dbReference>
<dbReference type="InterPro" id="IPR036188">
    <property type="entry name" value="FAD/NAD-bd_sf"/>
</dbReference>
<dbReference type="Proteomes" id="UP000009234">
    <property type="component" value="Chromosome"/>
</dbReference>
<name>F6DRP9_DESRL</name>
<dbReference type="SUPFAM" id="SSF160996">
    <property type="entry name" value="HI0933 insert domain-like"/>
    <property type="match status" value="1"/>
</dbReference>
<accession>F6DRP9</accession>
<keyword evidence="3" id="KW-0274">FAD</keyword>
<dbReference type="PANTHER" id="PTHR42887:SF2">
    <property type="entry name" value="OS12G0638800 PROTEIN"/>
    <property type="match status" value="1"/>
</dbReference>
<reference evidence="7" key="1">
    <citation type="submission" date="2011-05" db="EMBL/GenBank/DDBJ databases">
        <title>Complete sequence of Desulfotomaculum ruminis DSM 2154.</title>
        <authorList>
            <person name="Lucas S."/>
            <person name="Copeland A."/>
            <person name="Lapidus A."/>
            <person name="Cheng J.-F."/>
            <person name="Goodwin L."/>
            <person name="Pitluck S."/>
            <person name="Lu M."/>
            <person name="Detter J.C."/>
            <person name="Han C."/>
            <person name="Tapia R."/>
            <person name="Land M."/>
            <person name="Hauser L."/>
            <person name="Kyrpides N."/>
            <person name="Ivanova N."/>
            <person name="Mikhailova N."/>
            <person name="Pagani I."/>
            <person name="Stams A.J.M."/>
            <person name="Plugge C.M."/>
            <person name="Muyzer G."/>
            <person name="Kuever J."/>
            <person name="Parshina S.N."/>
            <person name="Ivanova A.E."/>
            <person name="Nazina T.N."/>
            <person name="Brambilla E."/>
            <person name="Spring S."/>
            <person name="Klenk H.-P."/>
            <person name="Woyke T."/>
        </authorList>
    </citation>
    <scope>NUCLEOTIDE SEQUENCE [LARGE SCALE GENOMIC DNA]</scope>
    <source>
        <strain evidence="7">ATCC 23193 / DSM 2154 / NCIB 8452 / DL</strain>
    </source>
</reference>
<evidence type="ECO:0000313" key="6">
    <source>
        <dbReference type="EMBL" id="AEG59810.1"/>
    </source>
</evidence>
<dbReference type="STRING" id="696281.Desru_1545"/>
<gene>
    <name evidence="6" type="ordered locus">Desru_1545</name>
</gene>
<dbReference type="Gene3D" id="1.10.8.260">
    <property type="entry name" value="HI0933 insert domain-like"/>
    <property type="match status" value="1"/>
</dbReference>
<dbReference type="SUPFAM" id="SSF51905">
    <property type="entry name" value="FAD/NAD(P)-binding domain"/>
    <property type="match status" value="1"/>
</dbReference>
<organism evidence="6 7">
    <name type="scientific">Desulforamulus ruminis (strain ATCC 23193 / DSM 2154 / NCIMB 8452 / DL)</name>
    <name type="common">Desulfotomaculum ruminis</name>
    <dbReference type="NCBI Taxonomy" id="696281"/>
    <lineage>
        <taxon>Bacteria</taxon>
        <taxon>Bacillati</taxon>
        <taxon>Bacillota</taxon>
        <taxon>Clostridia</taxon>
        <taxon>Eubacteriales</taxon>
        <taxon>Peptococcaceae</taxon>
        <taxon>Desulforamulus</taxon>
    </lineage>
</organism>
<proteinExistence type="predicted"/>
<evidence type="ECO:0000259" key="4">
    <source>
        <dbReference type="Pfam" id="PF03486"/>
    </source>
</evidence>
<dbReference type="Gene3D" id="2.40.30.10">
    <property type="entry name" value="Translation factors"/>
    <property type="match status" value="1"/>
</dbReference>
<keyword evidence="7" id="KW-1185">Reference proteome</keyword>
<dbReference type="eggNOG" id="COG2081">
    <property type="taxonomic scope" value="Bacteria"/>
</dbReference>
<dbReference type="Pfam" id="PF22780">
    <property type="entry name" value="HI0933_like_1st"/>
    <property type="match status" value="1"/>
</dbReference>
<dbReference type="OrthoDB" id="9773233at2"/>
<evidence type="ECO:0000313" key="7">
    <source>
        <dbReference type="Proteomes" id="UP000009234"/>
    </source>
</evidence>
<dbReference type="PRINTS" id="PR00368">
    <property type="entry name" value="FADPNR"/>
</dbReference>
<evidence type="ECO:0000256" key="3">
    <source>
        <dbReference type="ARBA" id="ARBA00022827"/>
    </source>
</evidence>
<dbReference type="Pfam" id="PF03486">
    <property type="entry name" value="HI0933_like"/>
    <property type="match status" value="1"/>
</dbReference>
<sequence length="435" mass="46199">MRKDYDVVVVGGGPAGMMAAARAAECGAAVLLLEKNRQLGKKMLITGGGRCNLTNAADIPEMVDNIPGNGRFVYSSLHRFSGQQVRAFFGKLGIKTKVEDHGRIFPVNNRSGDVVGALERYLRQLGVRVRLETGAKGLVVENHRCQGVAAGEEVFTAGGVIVATGGLSYAHTGSTGEGHRLAEEAGHRITALFPAAVAITCSDGWIKGRAVQGLSLENVNLTLYNGKGKRLAAESGDVIFTHWGLSGPGALRVGRVVALEKQRDPAAVLQGKLDLFSERTARNLEEDLQQCISAAAKKSVKNLISSLLPERLVKVLLDLAEVAPETPAGEVIKARWNTLISLMKGLPLQVTGTRPLEEATVTGGGVSIKEINPRTMESTKIKKLYFAGEILDVDAHTGGFNMQVAFSTGYVAGEAAATALRETLDEVDSVGVNYD</sequence>
<dbReference type="HOGENOM" id="CLU_025174_3_1_9"/>
<protein>
    <submittedName>
        <fullName evidence="6">HI0933 family protein</fullName>
    </submittedName>
</protein>
<keyword evidence="2" id="KW-0285">Flavoprotein</keyword>
<comment type="cofactor">
    <cofactor evidence="1">
        <name>FAD</name>
        <dbReference type="ChEBI" id="CHEBI:57692"/>
    </cofactor>
</comment>
<dbReference type="NCBIfam" id="TIGR00275">
    <property type="entry name" value="aminoacetone oxidase family FAD-binding enzyme"/>
    <property type="match status" value="1"/>
</dbReference>
<dbReference type="KEGG" id="dru:Desru_1545"/>
<dbReference type="InterPro" id="IPR004792">
    <property type="entry name" value="BaiN-like"/>
</dbReference>
<dbReference type="InterPro" id="IPR057661">
    <property type="entry name" value="RsdA/BaiN/AoA(So)_Rossmann"/>
</dbReference>
<dbReference type="Gene3D" id="3.50.50.60">
    <property type="entry name" value="FAD/NAD(P)-binding domain"/>
    <property type="match status" value="1"/>
</dbReference>
<dbReference type="EMBL" id="CP002780">
    <property type="protein sequence ID" value="AEG59810.1"/>
    <property type="molecule type" value="Genomic_DNA"/>
</dbReference>
<dbReference type="AlphaFoldDB" id="F6DRP9"/>
<dbReference type="InterPro" id="IPR055178">
    <property type="entry name" value="RsdA/BaiN/AoA(So)-like_dom"/>
</dbReference>
<dbReference type="PRINTS" id="PR00411">
    <property type="entry name" value="PNDRDTASEI"/>
</dbReference>
<evidence type="ECO:0000259" key="5">
    <source>
        <dbReference type="Pfam" id="PF22780"/>
    </source>
</evidence>
<reference evidence="6 7" key="2">
    <citation type="journal article" date="2012" name="Stand. Genomic Sci.">
        <title>Complete genome sequence of the sulfate-reducing firmicute Desulfotomaculum ruminis type strain (DL(T)).</title>
        <authorList>
            <person name="Spring S."/>
            <person name="Visser M."/>
            <person name="Lu M."/>
            <person name="Copeland A."/>
            <person name="Lapidus A."/>
            <person name="Lucas S."/>
            <person name="Cheng J.F."/>
            <person name="Han C."/>
            <person name="Tapia R."/>
            <person name="Goodwin L.A."/>
            <person name="Pitluck S."/>
            <person name="Ivanova N."/>
            <person name="Land M."/>
            <person name="Hauser L."/>
            <person name="Larimer F."/>
            <person name="Rohde M."/>
            <person name="Goker M."/>
            <person name="Detter J.C."/>
            <person name="Kyrpides N.C."/>
            <person name="Woyke T."/>
            <person name="Schaap P.J."/>
            <person name="Plugge C.M."/>
            <person name="Muyzer G."/>
            <person name="Kuever J."/>
            <person name="Pereira I.A."/>
            <person name="Parshina S.N."/>
            <person name="Bernier-Latmani R."/>
            <person name="Stams A.J."/>
            <person name="Klenk H.P."/>
        </authorList>
    </citation>
    <scope>NUCLEOTIDE SEQUENCE [LARGE SCALE GENOMIC DNA]</scope>
    <source>
        <strain evidence="7">ATCC 23193 / DSM 2154 / NCIB 8452 / DL</strain>
    </source>
</reference>
<evidence type="ECO:0000256" key="1">
    <source>
        <dbReference type="ARBA" id="ARBA00001974"/>
    </source>
</evidence>
<dbReference type="InterPro" id="IPR023166">
    <property type="entry name" value="BaiN-like_dom_sf"/>
</dbReference>
<evidence type="ECO:0000256" key="2">
    <source>
        <dbReference type="ARBA" id="ARBA00022630"/>
    </source>
</evidence>